<dbReference type="InterPro" id="IPR001608">
    <property type="entry name" value="Ala_racemase_N"/>
</dbReference>
<evidence type="ECO:0000256" key="7">
    <source>
        <dbReference type="ARBA" id="ARBA00072221"/>
    </source>
</evidence>
<feature type="domain" description="Alanine racemase C-terminal" evidence="11">
    <location>
        <begin position="253"/>
        <end position="382"/>
    </location>
</feature>
<keyword evidence="5 8" id="KW-0413">Isomerase</keyword>
<dbReference type="GO" id="GO:0009252">
    <property type="term" value="P:peptidoglycan biosynthetic process"/>
    <property type="evidence" value="ECO:0007669"/>
    <property type="project" value="TreeGrafter"/>
</dbReference>
<proteinExistence type="inferred from homology"/>
<evidence type="ECO:0000256" key="3">
    <source>
        <dbReference type="ARBA" id="ARBA00013089"/>
    </source>
</evidence>
<dbReference type="NCBIfam" id="TIGR00492">
    <property type="entry name" value="alr"/>
    <property type="match status" value="1"/>
</dbReference>
<dbReference type="GO" id="GO:0008784">
    <property type="term" value="F:alanine racemase activity"/>
    <property type="evidence" value="ECO:0007669"/>
    <property type="project" value="UniProtKB-UniRule"/>
</dbReference>
<dbReference type="SUPFAM" id="SSF50621">
    <property type="entry name" value="Alanine racemase C-terminal domain-like"/>
    <property type="match status" value="1"/>
</dbReference>
<dbReference type="Pfam" id="PF00842">
    <property type="entry name" value="Ala_racemase_C"/>
    <property type="match status" value="1"/>
</dbReference>
<comment type="function">
    <text evidence="6">Required for the formation of a threonylcarbamoyl group on adenosine at position 37 (t(6)A37) in tRNAs that read codons beginning with adenine. Is involved in the transfer of the threonylcarbamoyl moiety of threonylcarbamoyl-AMP (TC-AMP) to the N6 group of A37, together with TsaD and TsaB. TsaE seems to play an indirect role in the t(6)A biosynthesis pathway, possibly in regulating the core enzymatic function of TsaD.</text>
</comment>
<dbReference type="AlphaFoldDB" id="A0A7M4DKH7"/>
<dbReference type="EC" id="5.1.1.1" evidence="3 8"/>
<comment type="similarity">
    <text evidence="8">Belongs to the alanine racemase family.</text>
</comment>
<dbReference type="UniPathway" id="UPA00042">
    <property type="reaction ID" value="UER00497"/>
</dbReference>
<dbReference type="EMBL" id="CACRYJ010000035">
    <property type="protein sequence ID" value="VZO37648.1"/>
    <property type="molecule type" value="Genomic_DNA"/>
</dbReference>
<feature type="active site" description="Proton acceptor; specific for L-alanine" evidence="8">
    <location>
        <position position="274"/>
    </location>
</feature>
<reference evidence="12 13" key="1">
    <citation type="submission" date="2019-11" db="EMBL/GenBank/DDBJ databases">
        <authorList>
            <person name="Criscuolo A."/>
        </authorList>
    </citation>
    <scope>NUCLEOTIDE SEQUENCE [LARGE SCALE GENOMIC DNA]</scope>
    <source>
        <strain evidence="12">CIP111667</strain>
    </source>
</reference>
<comment type="caution">
    <text evidence="12">The sequence shown here is derived from an EMBL/GenBank/DDBJ whole genome shotgun (WGS) entry which is preliminary data.</text>
</comment>
<dbReference type="PANTHER" id="PTHR30511">
    <property type="entry name" value="ALANINE RACEMASE"/>
    <property type="match status" value="1"/>
</dbReference>
<comment type="cofactor">
    <cofactor evidence="2 8 9">
        <name>pyridoxal 5'-phosphate</name>
        <dbReference type="ChEBI" id="CHEBI:597326"/>
    </cofactor>
</comment>
<evidence type="ECO:0000256" key="4">
    <source>
        <dbReference type="ARBA" id="ARBA00022898"/>
    </source>
</evidence>
<dbReference type="Gene3D" id="3.40.50.300">
    <property type="entry name" value="P-loop containing nucleotide triphosphate hydrolases"/>
    <property type="match status" value="1"/>
</dbReference>
<feature type="binding site" evidence="8 10">
    <location>
        <position position="141"/>
    </location>
    <ligand>
        <name>substrate</name>
    </ligand>
</feature>
<dbReference type="CDD" id="cd00430">
    <property type="entry name" value="PLPDE_III_AR"/>
    <property type="match status" value="1"/>
</dbReference>
<keyword evidence="13" id="KW-1185">Reference proteome</keyword>
<comment type="pathway">
    <text evidence="8">Amino-acid biosynthesis; D-alanine biosynthesis; D-alanine from L-alanine: step 1/1.</text>
</comment>
<dbReference type="NCBIfam" id="TIGR00150">
    <property type="entry name" value="T6A_YjeE"/>
    <property type="match status" value="1"/>
</dbReference>
<dbReference type="GO" id="GO:0030632">
    <property type="term" value="P:D-alanine biosynthetic process"/>
    <property type="evidence" value="ECO:0007669"/>
    <property type="project" value="UniProtKB-UniRule"/>
</dbReference>
<feature type="modified residue" description="N6-(pyridoxal phosphate)lysine" evidence="8 9">
    <location>
        <position position="43"/>
    </location>
</feature>
<protein>
    <recommendedName>
        <fullName evidence="7 8">Alanine racemase</fullName>
        <ecNumber evidence="3 8">5.1.1.1</ecNumber>
    </recommendedName>
</protein>
<dbReference type="SMART" id="SM01005">
    <property type="entry name" value="Ala_racemase_C"/>
    <property type="match status" value="1"/>
</dbReference>
<dbReference type="InterPro" id="IPR003442">
    <property type="entry name" value="T6A_TsaE"/>
</dbReference>
<evidence type="ECO:0000256" key="6">
    <source>
        <dbReference type="ARBA" id="ARBA00024908"/>
    </source>
</evidence>
<dbReference type="FunFam" id="3.20.20.10:FF:000002">
    <property type="entry name" value="Alanine racemase"/>
    <property type="match status" value="1"/>
</dbReference>
<dbReference type="InterPro" id="IPR009006">
    <property type="entry name" value="Ala_racemase/Decarboxylase_C"/>
</dbReference>
<evidence type="ECO:0000256" key="10">
    <source>
        <dbReference type="PIRSR" id="PIRSR600821-52"/>
    </source>
</evidence>
<dbReference type="Pfam" id="PF01168">
    <property type="entry name" value="Ala_racemase_N"/>
    <property type="match status" value="1"/>
</dbReference>
<dbReference type="Pfam" id="PF02367">
    <property type="entry name" value="TsaE"/>
    <property type="match status" value="1"/>
</dbReference>
<dbReference type="HAMAP" id="MF_01201">
    <property type="entry name" value="Ala_racemase"/>
    <property type="match status" value="1"/>
</dbReference>
<dbReference type="SUPFAM" id="SSF52540">
    <property type="entry name" value="P-loop containing nucleoside triphosphate hydrolases"/>
    <property type="match status" value="1"/>
</dbReference>
<evidence type="ECO:0000256" key="5">
    <source>
        <dbReference type="ARBA" id="ARBA00023235"/>
    </source>
</evidence>
<dbReference type="Gene3D" id="2.40.37.10">
    <property type="entry name" value="Lyase, Ornithine Decarboxylase, Chain A, domain 1"/>
    <property type="match status" value="1"/>
</dbReference>
<dbReference type="PROSITE" id="PS00395">
    <property type="entry name" value="ALANINE_RACEMASE"/>
    <property type="match status" value="1"/>
</dbReference>
<dbReference type="PANTHER" id="PTHR30511:SF0">
    <property type="entry name" value="ALANINE RACEMASE, CATABOLIC-RELATED"/>
    <property type="match status" value="1"/>
</dbReference>
<dbReference type="GO" id="GO:0005829">
    <property type="term" value="C:cytosol"/>
    <property type="evidence" value="ECO:0007669"/>
    <property type="project" value="TreeGrafter"/>
</dbReference>
<accession>A0A7M4DKH7</accession>
<dbReference type="GO" id="GO:0002949">
    <property type="term" value="P:tRNA threonylcarbamoyladenosine modification"/>
    <property type="evidence" value="ECO:0007669"/>
    <property type="project" value="InterPro"/>
</dbReference>
<dbReference type="SUPFAM" id="SSF51419">
    <property type="entry name" value="PLP-binding barrel"/>
    <property type="match status" value="1"/>
</dbReference>
<dbReference type="PRINTS" id="PR00992">
    <property type="entry name" value="ALARACEMASE"/>
</dbReference>
<keyword evidence="4 8" id="KW-0663">Pyridoxal phosphate</keyword>
<evidence type="ECO:0000256" key="2">
    <source>
        <dbReference type="ARBA" id="ARBA00001933"/>
    </source>
</evidence>
<dbReference type="Proteomes" id="UP000419743">
    <property type="component" value="Unassembled WGS sequence"/>
</dbReference>
<feature type="binding site" evidence="8 10">
    <location>
        <position position="322"/>
    </location>
    <ligand>
        <name>substrate</name>
    </ligand>
</feature>
<organism evidence="12 13">
    <name type="scientific">Occultella aeris</name>
    <dbReference type="NCBI Taxonomy" id="2761496"/>
    <lineage>
        <taxon>Bacteria</taxon>
        <taxon>Bacillati</taxon>
        <taxon>Actinomycetota</taxon>
        <taxon>Actinomycetes</taxon>
        <taxon>Micrococcales</taxon>
        <taxon>Ruaniaceae</taxon>
        <taxon>Occultella</taxon>
    </lineage>
</organism>
<dbReference type="InterPro" id="IPR000821">
    <property type="entry name" value="Ala_racemase"/>
</dbReference>
<evidence type="ECO:0000313" key="12">
    <source>
        <dbReference type="EMBL" id="VZO37648.1"/>
    </source>
</evidence>
<dbReference type="Gene3D" id="3.20.20.10">
    <property type="entry name" value="Alanine racemase"/>
    <property type="match status" value="1"/>
</dbReference>
<evidence type="ECO:0000259" key="11">
    <source>
        <dbReference type="SMART" id="SM01005"/>
    </source>
</evidence>
<dbReference type="FunFam" id="2.40.37.10:FF:000015">
    <property type="entry name" value="Alanine racemase"/>
    <property type="match status" value="1"/>
</dbReference>
<comment type="function">
    <text evidence="8">Catalyzes the interconversion of L-alanine and D-alanine. May also act on other amino acids.</text>
</comment>
<dbReference type="InterPro" id="IPR029066">
    <property type="entry name" value="PLP-binding_barrel"/>
</dbReference>
<evidence type="ECO:0000256" key="1">
    <source>
        <dbReference type="ARBA" id="ARBA00000316"/>
    </source>
</evidence>
<evidence type="ECO:0000256" key="9">
    <source>
        <dbReference type="PIRSR" id="PIRSR600821-50"/>
    </source>
</evidence>
<dbReference type="InterPro" id="IPR027417">
    <property type="entry name" value="P-loop_NTPase"/>
</dbReference>
<comment type="catalytic activity">
    <reaction evidence="1 8">
        <text>L-alanine = D-alanine</text>
        <dbReference type="Rhea" id="RHEA:20249"/>
        <dbReference type="ChEBI" id="CHEBI:57416"/>
        <dbReference type="ChEBI" id="CHEBI:57972"/>
        <dbReference type="EC" id="5.1.1.1"/>
    </reaction>
</comment>
<dbReference type="GO" id="GO:0030170">
    <property type="term" value="F:pyridoxal phosphate binding"/>
    <property type="evidence" value="ECO:0007669"/>
    <property type="project" value="UniProtKB-UniRule"/>
</dbReference>
<evidence type="ECO:0000313" key="13">
    <source>
        <dbReference type="Proteomes" id="UP000419743"/>
    </source>
</evidence>
<dbReference type="InterPro" id="IPR011079">
    <property type="entry name" value="Ala_racemase_C"/>
</dbReference>
<feature type="active site" description="Proton acceptor; specific for D-alanine" evidence="8">
    <location>
        <position position="43"/>
    </location>
</feature>
<name>A0A7M4DKH7_9MICO</name>
<gene>
    <name evidence="12" type="primary">alr</name>
    <name evidence="12" type="ORF">HALOF300_02640</name>
</gene>
<evidence type="ECO:0000256" key="8">
    <source>
        <dbReference type="HAMAP-Rule" id="MF_01201"/>
    </source>
</evidence>
<sequence>MPPGDAGSGYYPARVIVDLDAIRANVRRLAQAAPSAAVMAVVKADGYGHGLLPVAGAALEAGAGWLGTAQLDGAFALRAAGHEVPVLAWMYAPGAPFAAAIGARIDLSVPAPWAMTEVIDAAREAGRPARVHLKVDTGLGRGGSFLEPWTELLHAALAAEQRGEVQVVGVWSHLARADEPGHPGVHAQIEVFDEALRRADAAGARLEVRHLANSAATLALPEAHYDLVRPGLSIYGLSPFTHRSATELGLRPAMRLEADLALVKAAPAGQGVSYGHTYTTTRDTVLGVVPIGYGDGVPRHGSNVAPVQVAGRRHTIAGRVCMDQFVLDLGPEGARLAAGERAVLFGAGDHNEPTARDWADAVGTIDYEIVTRIGSRIPRIHVGSPDGATDPGGNAVSGVPATVEVALPDQEATEALGRRLAGLLRAGDLVVLTGDLGAGKTTLTRGIGAGLEVRGPIASPTFIIARVHPSLIGGPDLVHVDAYRLESLDEVDALDLDTSLADSVTVVEWGEGVVESLSEDRLEVSLDRPRGTGIDPGAPDPGRVARLRGTGARWDGIDLAGTGVAVERVGEQAAASDDVR</sequence>
<dbReference type="InterPro" id="IPR020622">
    <property type="entry name" value="Ala_racemase_pyridoxalP-BS"/>
</dbReference>